<keyword evidence="4" id="KW-0799">Topoisomerase</keyword>
<dbReference type="PROSITE" id="PS52038">
    <property type="entry name" value="TOPO_IB_2"/>
    <property type="match status" value="1"/>
</dbReference>
<dbReference type="Pfam" id="PF21338">
    <property type="entry name" value="Top1B_N_bact"/>
    <property type="match status" value="1"/>
</dbReference>
<gene>
    <name evidence="10" type="ORF">DBO85_15900</name>
</gene>
<evidence type="ECO:0000256" key="1">
    <source>
        <dbReference type="ARBA" id="ARBA00000213"/>
    </source>
</evidence>
<dbReference type="InterPro" id="IPR011010">
    <property type="entry name" value="DNA_brk_join_enz"/>
</dbReference>
<evidence type="ECO:0000256" key="7">
    <source>
        <dbReference type="SAM" id="MobiDB-lite"/>
    </source>
</evidence>
<evidence type="ECO:0000256" key="6">
    <source>
        <dbReference type="ARBA" id="ARBA00023235"/>
    </source>
</evidence>
<evidence type="ECO:0000313" key="11">
    <source>
        <dbReference type="Proteomes" id="UP000244064"/>
    </source>
</evidence>
<evidence type="ECO:0000313" key="10">
    <source>
        <dbReference type="EMBL" id="PTU73783.1"/>
    </source>
</evidence>
<dbReference type="AlphaFoldDB" id="A0A2T5P7U4"/>
<dbReference type="InterPro" id="IPR013500">
    <property type="entry name" value="TopoI_cat_euk"/>
</dbReference>
<dbReference type="Pfam" id="PF01028">
    <property type="entry name" value="Topoisom_I"/>
    <property type="match status" value="1"/>
</dbReference>
<dbReference type="SUPFAM" id="SSF56349">
    <property type="entry name" value="DNA breaking-rejoining enzymes"/>
    <property type="match status" value="1"/>
</dbReference>
<dbReference type="PRINTS" id="PR00416">
    <property type="entry name" value="EUTPISMRASEI"/>
</dbReference>
<accession>A0A2T5P7U4</accession>
<name>A0A2T5P7U4_9PSED</name>
<dbReference type="Proteomes" id="UP000244064">
    <property type="component" value="Unassembled WGS sequence"/>
</dbReference>
<keyword evidence="5" id="KW-0238">DNA-binding</keyword>
<feature type="region of interest" description="Disordered" evidence="7">
    <location>
        <begin position="1"/>
        <end position="27"/>
    </location>
</feature>
<feature type="domain" description="DNA topoisomerase IB N-terminal" evidence="9">
    <location>
        <begin position="52"/>
        <end position="99"/>
    </location>
</feature>
<feature type="domain" description="DNA topoisomerase I catalytic core eukaryotic-type" evidence="8">
    <location>
        <begin position="113"/>
        <end position="323"/>
    </location>
</feature>
<dbReference type="InterPro" id="IPR014711">
    <property type="entry name" value="TopoI_cat_a-hlx-sub_euk"/>
</dbReference>
<keyword evidence="6 10" id="KW-0413">Isomerase</keyword>
<keyword evidence="11" id="KW-1185">Reference proteome</keyword>
<organism evidence="10 11">
    <name type="scientific">Pseudomonas mangrovi</name>
    <dbReference type="NCBI Taxonomy" id="2161748"/>
    <lineage>
        <taxon>Bacteria</taxon>
        <taxon>Pseudomonadati</taxon>
        <taxon>Pseudomonadota</taxon>
        <taxon>Gammaproteobacteria</taxon>
        <taxon>Pseudomonadales</taxon>
        <taxon>Pseudomonadaceae</taxon>
        <taxon>Pseudomonas</taxon>
    </lineage>
</organism>
<dbReference type="GO" id="GO:0006265">
    <property type="term" value="P:DNA topological change"/>
    <property type="evidence" value="ECO:0007669"/>
    <property type="project" value="InterPro"/>
</dbReference>
<dbReference type="SUPFAM" id="SSF55869">
    <property type="entry name" value="DNA topoisomerase I domain"/>
    <property type="match status" value="1"/>
</dbReference>
<dbReference type="Gene3D" id="1.10.132.120">
    <property type="match status" value="1"/>
</dbReference>
<comment type="catalytic activity">
    <reaction evidence="1">
        <text>ATP-independent breakage of single-stranded DNA, followed by passage and rejoining.</text>
        <dbReference type="EC" id="5.6.2.1"/>
    </reaction>
</comment>
<dbReference type="InterPro" id="IPR001631">
    <property type="entry name" value="TopoI"/>
</dbReference>
<reference evidence="10 11" key="1">
    <citation type="submission" date="2018-04" db="EMBL/GenBank/DDBJ databases">
        <title>Pseudomonas sp. nov., isolated from mangrove soil.</title>
        <authorList>
            <person name="Chen C."/>
        </authorList>
    </citation>
    <scope>NUCLEOTIDE SEQUENCE [LARGE SCALE GENOMIC DNA]</scope>
    <source>
        <strain evidence="10 11">TC-11</strain>
    </source>
</reference>
<evidence type="ECO:0000259" key="8">
    <source>
        <dbReference type="Pfam" id="PF01028"/>
    </source>
</evidence>
<dbReference type="GO" id="GO:0003677">
    <property type="term" value="F:DNA binding"/>
    <property type="evidence" value="ECO:0007669"/>
    <property type="project" value="UniProtKB-KW"/>
</dbReference>
<evidence type="ECO:0000256" key="3">
    <source>
        <dbReference type="ARBA" id="ARBA00012891"/>
    </source>
</evidence>
<evidence type="ECO:0000256" key="4">
    <source>
        <dbReference type="ARBA" id="ARBA00023029"/>
    </source>
</evidence>
<dbReference type="Gene3D" id="3.90.15.10">
    <property type="entry name" value="Topoisomerase I, Chain A, domain 3"/>
    <property type="match status" value="1"/>
</dbReference>
<dbReference type="InterPro" id="IPR049331">
    <property type="entry name" value="Top1B_N_bact"/>
</dbReference>
<sequence length="378" mass="43129">MRALRQRALDPRPGVDPVSLAEPATPQKLPEQLRFADETLPGLRRRRYGKRYHYYRVDGERIHDEEDIRRINALAIPPAWEQVWICADPCGHLQATGRDARGRKQYRYHPLWREVRDCSKYGRLLAFGEALPRIRRQAEQHLQLAGLGRDKLLASALTLLDQTLIRVGNRRYARENRSYGLTTLRNRHVSLSGSAIRLRFRGKSGVEHQVTLRDARLARIVRRCMELPGQQLFQYLDEQGQRRSLSSGDINDYLRRLGGADFSAKDYRTWAGSALALALLRGKAPENDTQGRKVLAETVKEVASQLRNTPAVCRTCYIHPQIIDAYLQGRLAGLAPARRRRWLDASEALLVRFLKSAAARETYGQSDPVELLPAAEVE</sequence>
<dbReference type="EC" id="5.6.2.1" evidence="3"/>
<protein>
    <recommendedName>
        <fullName evidence="3">DNA topoisomerase</fullName>
        <ecNumber evidence="3">5.6.2.1</ecNumber>
    </recommendedName>
</protein>
<evidence type="ECO:0000256" key="2">
    <source>
        <dbReference type="ARBA" id="ARBA00006645"/>
    </source>
</evidence>
<comment type="similarity">
    <text evidence="2">Belongs to the type IB topoisomerase family.</text>
</comment>
<dbReference type="Gene3D" id="3.30.66.10">
    <property type="entry name" value="DNA topoisomerase I domain"/>
    <property type="match status" value="1"/>
</dbReference>
<dbReference type="OrthoDB" id="9778962at2"/>
<dbReference type="GO" id="GO:0003917">
    <property type="term" value="F:DNA topoisomerase type I (single strand cut, ATP-independent) activity"/>
    <property type="evidence" value="ECO:0007669"/>
    <property type="project" value="UniProtKB-EC"/>
</dbReference>
<evidence type="ECO:0000259" key="9">
    <source>
        <dbReference type="Pfam" id="PF21338"/>
    </source>
</evidence>
<dbReference type="EMBL" id="QASN01000020">
    <property type="protein sequence ID" value="PTU73783.1"/>
    <property type="molecule type" value="Genomic_DNA"/>
</dbReference>
<proteinExistence type="inferred from homology"/>
<dbReference type="InterPro" id="IPR035447">
    <property type="entry name" value="DNA_topo_I_N_sf"/>
</dbReference>
<comment type="caution">
    <text evidence="10">The sequence shown here is derived from an EMBL/GenBank/DDBJ whole genome shotgun (WGS) entry which is preliminary data.</text>
</comment>
<evidence type="ECO:0000256" key="5">
    <source>
        <dbReference type="ARBA" id="ARBA00023125"/>
    </source>
</evidence>